<protein>
    <submittedName>
        <fullName evidence="2">Uncharacterized protein</fullName>
    </submittedName>
</protein>
<name>A0AAD9XW30_COLKA</name>
<gene>
    <name evidence="2" type="ORF">CKAH01_10760</name>
</gene>
<organism evidence="2 3">
    <name type="scientific">Colletotrichum kahawae</name>
    <name type="common">Coffee berry disease fungus</name>
    <dbReference type="NCBI Taxonomy" id="34407"/>
    <lineage>
        <taxon>Eukaryota</taxon>
        <taxon>Fungi</taxon>
        <taxon>Dikarya</taxon>
        <taxon>Ascomycota</taxon>
        <taxon>Pezizomycotina</taxon>
        <taxon>Sordariomycetes</taxon>
        <taxon>Hypocreomycetidae</taxon>
        <taxon>Glomerellales</taxon>
        <taxon>Glomerellaceae</taxon>
        <taxon>Colletotrichum</taxon>
        <taxon>Colletotrichum gloeosporioides species complex</taxon>
    </lineage>
</organism>
<feature type="compositionally biased region" description="Basic and acidic residues" evidence="1">
    <location>
        <begin position="271"/>
        <end position="280"/>
    </location>
</feature>
<dbReference type="Proteomes" id="UP001281614">
    <property type="component" value="Unassembled WGS sequence"/>
</dbReference>
<evidence type="ECO:0000256" key="1">
    <source>
        <dbReference type="SAM" id="MobiDB-lite"/>
    </source>
</evidence>
<evidence type="ECO:0000313" key="2">
    <source>
        <dbReference type="EMBL" id="KAK2728630.1"/>
    </source>
</evidence>
<evidence type="ECO:0000313" key="3">
    <source>
        <dbReference type="Proteomes" id="UP001281614"/>
    </source>
</evidence>
<feature type="region of interest" description="Disordered" evidence="1">
    <location>
        <begin position="268"/>
        <end position="305"/>
    </location>
</feature>
<proteinExistence type="predicted"/>
<sequence length="317" mass="35630">MVFPGVPLYRTAMLKIQHPDNSILSTEGKELLYITLDGFIGGTGPMASYLMQQDMMNERAEIVRHSTQPICNHTWNFQTKSGSFQVMFTSQWQQFAQLHSYMSREGPRYMATASFPRTPGEVVVQMFPSGRVVGRAAQTWFSHRDSPILCSIDTDIKERDQIVIFKPQNRKLAPVLSQALPISMTSLGAPAPQPDMCPANKADRPLFISSDGEPYGELDEDRGRETTPCLTTTHGDTYEAYTKADNHNLDDAKPSAEAIEQCYSRPLRSRTQHDSQEHDLNISPATSGLRPGIDNPQGSPYQEYAEDERCIVVRPWQ</sequence>
<reference evidence="2" key="1">
    <citation type="submission" date="2023-02" db="EMBL/GenBank/DDBJ databases">
        <title>Colletotrichum kahawae CIFC_Que2 genome sequencing and assembly.</title>
        <authorList>
            <person name="Baroncelli R."/>
        </authorList>
    </citation>
    <scope>NUCLEOTIDE SEQUENCE</scope>
    <source>
        <strain evidence="2">CIFC_Que2</strain>
    </source>
</reference>
<keyword evidence="3" id="KW-1185">Reference proteome</keyword>
<dbReference type="EMBL" id="VYYT01000877">
    <property type="protein sequence ID" value="KAK2728630.1"/>
    <property type="molecule type" value="Genomic_DNA"/>
</dbReference>
<dbReference type="AlphaFoldDB" id="A0AAD9XW30"/>
<accession>A0AAD9XW30</accession>
<feature type="region of interest" description="Disordered" evidence="1">
    <location>
        <begin position="214"/>
        <end position="233"/>
    </location>
</feature>
<comment type="caution">
    <text evidence="2">The sequence shown here is derived from an EMBL/GenBank/DDBJ whole genome shotgun (WGS) entry which is preliminary data.</text>
</comment>